<feature type="transmembrane region" description="Helical" evidence="1">
    <location>
        <begin position="48"/>
        <end position="69"/>
    </location>
</feature>
<proteinExistence type="predicted"/>
<gene>
    <name evidence="2" type="ORF">SAMN04489806_0959</name>
</gene>
<sequence>MSDIETRRSPWLRVGVSIGTIPAYLLLVHLLGGIVYRAMQSGLTQVDRLVSAGVWAVLGAIVVGGLGVLLSRRGTLYWWVAPVIGLVALAELVIVVVALFVPGGEAPASALLSLASPRFWAVHLWMPLTLALCVAPLRRRSPVRAALIGVIPYLAAGLVFITMLWLGLF</sequence>
<accession>A0A1H4K1D6</accession>
<evidence type="ECO:0000313" key="3">
    <source>
        <dbReference type="Proteomes" id="UP000199183"/>
    </source>
</evidence>
<feature type="transmembrane region" description="Helical" evidence="1">
    <location>
        <begin position="12"/>
        <end position="36"/>
    </location>
</feature>
<name>A0A1H4K1D6_9MICO</name>
<dbReference type="OrthoDB" id="10007154at2"/>
<reference evidence="2 3" key="1">
    <citation type="submission" date="2016-10" db="EMBL/GenBank/DDBJ databases">
        <authorList>
            <person name="de Groot N.N."/>
        </authorList>
    </citation>
    <scope>NUCLEOTIDE SEQUENCE [LARGE SCALE GENOMIC DNA]</scope>
    <source>
        <strain evidence="2 3">DSM 21799</strain>
    </source>
</reference>
<evidence type="ECO:0000256" key="1">
    <source>
        <dbReference type="SAM" id="Phobius"/>
    </source>
</evidence>
<organism evidence="2 3">
    <name type="scientific">Paramicrobacterium humi</name>
    <dbReference type="NCBI Taxonomy" id="640635"/>
    <lineage>
        <taxon>Bacteria</taxon>
        <taxon>Bacillati</taxon>
        <taxon>Actinomycetota</taxon>
        <taxon>Actinomycetes</taxon>
        <taxon>Micrococcales</taxon>
        <taxon>Microbacteriaceae</taxon>
        <taxon>Paramicrobacterium</taxon>
    </lineage>
</organism>
<keyword evidence="1" id="KW-1133">Transmembrane helix</keyword>
<dbReference type="Proteomes" id="UP000199183">
    <property type="component" value="Unassembled WGS sequence"/>
</dbReference>
<dbReference type="AlphaFoldDB" id="A0A1H4K1D6"/>
<feature type="transmembrane region" description="Helical" evidence="1">
    <location>
        <begin position="145"/>
        <end position="168"/>
    </location>
</feature>
<dbReference type="STRING" id="640635.SAMN04489806_0959"/>
<dbReference type="EMBL" id="FNRY01000001">
    <property type="protein sequence ID" value="SEB52106.1"/>
    <property type="molecule type" value="Genomic_DNA"/>
</dbReference>
<keyword evidence="1" id="KW-0812">Transmembrane</keyword>
<feature type="transmembrane region" description="Helical" evidence="1">
    <location>
        <begin position="120"/>
        <end position="138"/>
    </location>
</feature>
<protein>
    <submittedName>
        <fullName evidence="2">Uncharacterized protein</fullName>
    </submittedName>
</protein>
<feature type="transmembrane region" description="Helical" evidence="1">
    <location>
        <begin position="76"/>
        <end position="100"/>
    </location>
</feature>
<dbReference type="RefSeq" id="WP_143033957.1">
    <property type="nucleotide sequence ID" value="NZ_FNRY01000001.1"/>
</dbReference>
<evidence type="ECO:0000313" key="2">
    <source>
        <dbReference type="EMBL" id="SEB52106.1"/>
    </source>
</evidence>
<keyword evidence="1" id="KW-0472">Membrane</keyword>
<keyword evidence="3" id="KW-1185">Reference proteome</keyword>